<evidence type="ECO:0000313" key="3">
    <source>
        <dbReference type="EMBL" id="ETN85062.1"/>
    </source>
</evidence>
<proteinExistence type="predicted"/>
<dbReference type="AlphaFoldDB" id="W2TVI1"/>
<gene>
    <name evidence="3" type="ORF">NECAME_06609</name>
</gene>
<reference evidence="4" key="1">
    <citation type="journal article" date="2014" name="Nat. Genet.">
        <title>Genome of the human hookworm Necator americanus.</title>
        <authorList>
            <person name="Tang Y.T."/>
            <person name="Gao X."/>
            <person name="Rosa B.A."/>
            <person name="Abubucker S."/>
            <person name="Hallsworth-Pepin K."/>
            <person name="Martin J."/>
            <person name="Tyagi R."/>
            <person name="Heizer E."/>
            <person name="Zhang X."/>
            <person name="Bhonagiri-Palsikar V."/>
            <person name="Minx P."/>
            <person name="Warren W.C."/>
            <person name="Wang Q."/>
            <person name="Zhan B."/>
            <person name="Hotez P.J."/>
            <person name="Sternberg P.W."/>
            <person name="Dougall A."/>
            <person name="Gaze S.T."/>
            <person name="Mulvenna J."/>
            <person name="Sotillo J."/>
            <person name="Ranganathan S."/>
            <person name="Rabelo E.M."/>
            <person name="Wilson R.K."/>
            <person name="Felgner P.L."/>
            <person name="Bethony J."/>
            <person name="Hawdon J.M."/>
            <person name="Gasser R.B."/>
            <person name="Loukas A."/>
            <person name="Mitreva M."/>
        </authorList>
    </citation>
    <scope>NUCLEOTIDE SEQUENCE [LARGE SCALE GENOMIC DNA]</scope>
</reference>
<sequence length="193" mass="20384">MKLCCYYEAKTRDLWVDVYAAQDSLNIHRAQSNPELAESRVRREWSFGRWLEKRENGFLDCSTGVNLNISLLDYPEGAPPASRPVNYEETKSAGIERFTACCTCQQGPAGPPGLPGDDGADGLDGMPGRNGTPGRDGVVLPALGPPPEPCIICPPGQPGLPGAMGPKGPPGPRGAPGLSGIVSSTYYPFAVVS</sequence>
<dbReference type="EMBL" id="KI657822">
    <property type="protein sequence ID" value="ETN85062.1"/>
    <property type="molecule type" value="Genomic_DNA"/>
</dbReference>
<feature type="region of interest" description="Disordered" evidence="2">
    <location>
        <begin position="109"/>
        <end position="133"/>
    </location>
</feature>
<dbReference type="PANTHER" id="PTHR24637">
    <property type="entry name" value="COLLAGEN"/>
    <property type="match status" value="1"/>
</dbReference>
<dbReference type="PANTHER" id="PTHR24637:SF428">
    <property type="entry name" value="SCAVENGER RECEPTOR CLASS A MEMBER 3"/>
    <property type="match status" value="1"/>
</dbReference>
<dbReference type="Gene3D" id="1.20.5.320">
    <property type="entry name" value="6-Phosphogluconate Dehydrogenase, domain 3"/>
    <property type="match status" value="1"/>
</dbReference>
<evidence type="ECO:0008006" key="5">
    <source>
        <dbReference type="Google" id="ProtNLM"/>
    </source>
</evidence>
<accession>W2TVI1</accession>
<organism evidence="3 4">
    <name type="scientific">Necator americanus</name>
    <name type="common">Human hookworm</name>
    <dbReference type="NCBI Taxonomy" id="51031"/>
    <lineage>
        <taxon>Eukaryota</taxon>
        <taxon>Metazoa</taxon>
        <taxon>Ecdysozoa</taxon>
        <taxon>Nematoda</taxon>
        <taxon>Chromadorea</taxon>
        <taxon>Rhabditida</taxon>
        <taxon>Rhabditina</taxon>
        <taxon>Rhabditomorpha</taxon>
        <taxon>Strongyloidea</taxon>
        <taxon>Ancylostomatidae</taxon>
        <taxon>Bunostominae</taxon>
        <taxon>Necator</taxon>
    </lineage>
</organism>
<dbReference type="OrthoDB" id="5983381at2759"/>
<evidence type="ECO:0000256" key="2">
    <source>
        <dbReference type="SAM" id="MobiDB-lite"/>
    </source>
</evidence>
<protein>
    <recommendedName>
        <fullName evidence="5">Collagen triple helix repeat protein</fullName>
    </recommendedName>
</protein>
<keyword evidence="1" id="KW-0677">Repeat</keyword>
<keyword evidence="4" id="KW-1185">Reference proteome</keyword>
<dbReference type="KEGG" id="nai:NECAME_06609"/>
<dbReference type="Proteomes" id="UP000053676">
    <property type="component" value="Unassembled WGS sequence"/>
</dbReference>
<evidence type="ECO:0000256" key="1">
    <source>
        <dbReference type="ARBA" id="ARBA00022737"/>
    </source>
</evidence>
<evidence type="ECO:0000313" key="4">
    <source>
        <dbReference type="Proteomes" id="UP000053676"/>
    </source>
</evidence>
<name>W2TVI1_NECAM</name>